<organism evidence="1 2">
    <name type="scientific">Candidatus Allofournierella merdipullorum</name>
    <dbReference type="NCBI Taxonomy" id="2838595"/>
    <lineage>
        <taxon>Bacteria</taxon>
        <taxon>Bacillati</taxon>
        <taxon>Bacillota</taxon>
        <taxon>Clostridia</taxon>
        <taxon>Eubacteriales</taxon>
        <taxon>Oscillospiraceae</taxon>
        <taxon>Allofournierella</taxon>
    </lineage>
</organism>
<evidence type="ECO:0000313" key="1">
    <source>
        <dbReference type="EMBL" id="HIZ30593.1"/>
    </source>
</evidence>
<sequence>MSNYFHNVLSVSGPHCELEHFVTRNIQIRRDVNHSLAGKIPLFALNAMVPQPADAPLDWADEYWGCRFDTDSIVTLPDMGWNSHCDSIRFAFLTVNAPPYNWFETVAENFPGLHLVMSCVCASSFYAVAFDAQDGQISWTECAGEDFLNNYCTDSAPEEAQPPKYQPPADPDRIPLPRGVVTDCDVHDCLLTPLPEESLVAPPDHLLDDAPWSDLSLPGEQETENCSLDDEEFKLPPLRAEDWDHILASVEQEEDIEEAIEAMDAPAPAPAPAALGLGWLFSGSNDTAAFTWRSFCGWPVGVVQDTDDTLHILLCVREQLGLPPLDSMRLLTAPLHEPPAVRPSWDRYAQENLFCLS</sequence>
<reference evidence="1" key="2">
    <citation type="submission" date="2021-04" db="EMBL/GenBank/DDBJ databases">
        <authorList>
            <person name="Gilroy R."/>
        </authorList>
    </citation>
    <scope>NUCLEOTIDE SEQUENCE</scope>
    <source>
        <strain evidence="1">ChiGjej4B4-18154</strain>
    </source>
</reference>
<proteinExistence type="predicted"/>
<reference evidence="1" key="1">
    <citation type="journal article" date="2021" name="PeerJ">
        <title>Extensive microbial diversity within the chicken gut microbiome revealed by metagenomics and culture.</title>
        <authorList>
            <person name="Gilroy R."/>
            <person name="Ravi A."/>
            <person name="Getino M."/>
            <person name="Pursley I."/>
            <person name="Horton D.L."/>
            <person name="Alikhan N.F."/>
            <person name="Baker D."/>
            <person name="Gharbi K."/>
            <person name="Hall N."/>
            <person name="Watson M."/>
            <person name="Adriaenssens E.M."/>
            <person name="Foster-Nyarko E."/>
            <person name="Jarju S."/>
            <person name="Secka A."/>
            <person name="Antonio M."/>
            <person name="Oren A."/>
            <person name="Chaudhuri R.R."/>
            <person name="La Ragione R."/>
            <person name="Hildebrand F."/>
            <person name="Pallen M.J."/>
        </authorList>
    </citation>
    <scope>NUCLEOTIDE SEQUENCE</scope>
    <source>
        <strain evidence="1">ChiGjej4B4-18154</strain>
    </source>
</reference>
<protein>
    <submittedName>
        <fullName evidence="1">Uncharacterized protein</fullName>
    </submittedName>
</protein>
<evidence type="ECO:0000313" key="2">
    <source>
        <dbReference type="Proteomes" id="UP000824035"/>
    </source>
</evidence>
<accession>A0A9D2IZ41</accession>
<name>A0A9D2IZ41_9FIRM</name>
<dbReference type="Proteomes" id="UP000824035">
    <property type="component" value="Unassembled WGS sequence"/>
</dbReference>
<gene>
    <name evidence="1" type="ORF">H9813_05085</name>
</gene>
<dbReference type="EMBL" id="DXBV01000047">
    <property type="protein sequence ID" value="HIZ30593.1"/>
    <property type="molecule type" value="Genomic_DNA"/>
</dbReference>
<dbReference type="AlphaFoldDB" id="A0A9D2IZ41"/>
<comment type="caution">
    <text evidence="1">The sequence shown here is derived from an EMBL/GenBank/DDBJ whole genome shotgun (WGS) entry which is preliminary data.</text>
</comment>